<evidence type="ECO:0000313" key="9">
    <source>
        <dbReference type="EMBL" id="PWQ98710.1"/>
    </source>
</evidence>
<dbReference type="Proteomes" id="UP000245506">
    <property type="component" value="Unassembled WGS sequence"/>
</dbReference>
<keyword evidence="3" id="KW-1003">Cell membrane</keyword>
<keyword evidence="5 7" id="KW-1133">Transmembrane helix</keyword>
<feature type="transmembrane region" description="Helical" evidence="7">
    <location>
        <begin position="188"/>
        <end position="207"/>
    </location>
</feature>
<feature type="transmembrane region" description="Helical" evidence="7">
    <location>
        <begin position="315"/>
        <end position="341"/>
    </location>
</feature>
<dbReference type="Pfam" id="PF01757">
    <property type="entry name" value="Acyl_transf_3"/>
    <property type="match status" value="1"/>
</dbReference>
<dbReference type="RefSeq" id="WP_109821866.1">
    <property type="nucleotide sequence ID" value="NZ_QGKL01000010.1"/>
</dbReference>
<keyword evidence="9" id="KW-0808">Transferase</keyword>
<evidence type="ECO:0000256" key="4">
    <source>
        <dbReference type="ARBA" id="ARBA00022692"/>
    </source>
</evidence>
<name>A0A317CQN1_9GAMM</name>
<dbReference type="OrthoDB" id="7579632at2"/>
<evidence type="ECO:0000256" key="6">
    <source>
        <dbReference type="ARBA" id="ARBA00023136"/>
    </source>
</evidence>
<gene>
    <name evidence="9" type="ORF">DKT75_02550</name>
</gene>
<evidence type="ECO:0000256" key="5">
    <source>
        <dbReference type="ARBA" id="ARBA00022989"/>
    </source>
</evidence>
<feature type="transmembrane region" description="Helical" evidence="7">
    <location>
        <begin position="248"/>
        <end position="271"/>
    </location>
</feature>
<proteinExistence type="inferred from homology"/>
<feature type="transmembrane region" description="Helical" evidence="7">
    <location>
        <begin position="82"/>
        <end position="100"/>
    </location>
</feature>
<evidence type="ECO:0000259" key="8">
    <source>
        <dbReference type="Pfam" id="PF01757"/>
    </source>
</evidence>
<evidence type="ECO:0000313" key="10">
    <source>
        <dbReference type="Proteomes" id="UP000245506"/>
    </source>
</evidence>
<accession>A0A317CQN1</accession>
<evidence type="ECO:0000256" key="7">
    <source>
        <dbReference type="SAM" id="Phobius"/>
    </source>
</evidence>
<keyword evidence="9" id="KW-0012">Acyltransferase</keyword>
<dbReference type="PANTHER" id="PTHR40074">
    <property type="entry name" value="O-ACETYLTRANSFERASE WECH"/>
    <property type="match status" value="1"/>
</dbReference>
<reference evidence="9 10" key="1">
    <citation type="submission" date="2018-05" db="EMBL/GenBank/DDBJ databases">
        <title>Leucothrix arctica sp. nov., isolated from Arctic seawater.</title>
        <authorList>
            <person name="Choi A."/>
            <person name="Baek K."/>
        </authorList>
    </citation>
    <scope>NUCLEOTIDE SEQUENCE [LARGE SCALE GENOMIC DNA]</scope>
    <source>
        <strain evidence="9 10">IMCC9719</strain>
    </source>
</reference>
<comment type="caution">
    <text evidence="9">The sequence shown here is derived from an EMBL/GenBank/DDBJ whole genome shotgun (WGS) entry which is preliminary data.</text>
</comment>
<comment type="similarity">
    <text evidence="2">Belongs to the acyltransferase 3 family.</text>
</comment>
<dbReference type="GO" id="GO:0016413">
    <property type="term" value="F:O-acetyltransferase activity"/>
    <property type="evidence" value="ECO:0007669"/>
    <property type="project" value="TreeGrafter"/>
</dbReference>
<feature type="transmembrane region" description="Helical" evidence="7">
    <location>
        <begin position="12"/>
        <end position="29"/>
    </location>
</feature>
<protein>
    <submittedName>
        <fullName evidence="9">Acyltransferase</fullName>
    </submittedName>
</protein>
<keyword evidence="6 7" id="KW-0472">Membrane</keyword>
<sequence length="351" mass="40641">MTKKVYLNSFGNFRAIAIILIVTVHTIGASGLKNDSVLDAFFLNIILGSTSLFVFISGYMFHYVFYEKFSYGRFIKGKIKTVFIPYLVLGFLPILTWVFFRPNAYNGDYNFGFNGLLGEYLLPIVKYYSTGQFMTAYWYIPFAMLIFLLSPVFVLFIRFSLTNRMVIIFLFSGVSCFLHRSILNENIFQNALYFFPIYLIGISFSMHKESVLIFFKGKGFFLFTLVVLFSYIQVVTGNNGIYTKDALIITKIDIMFIQKILLCFLISLFLIKYESRKSLILTKISEMSFSIYFIHPFLLFAAYKVNFGFSKDEGSWLTLFLMVFMVISLCCFISVGVKFLLGARSRYFIGY</sequence>
<dbReference type="EMBL" id="QGKL01000010">
    <property type="protein sequence ID" value="PWQ98710.1"/>
    <property type="molecule type" value="Genomic_DNA"/>
</dbReference>
<dbReference type="InterPro" id="IPR002656">
    <property type="entry name" value="Acyl_transf_3_dom"/>
</dbReference>
<dbReference type="GO" id="GO:0005886">
    <property type="term" value="C:plasma membrane"/>
    <property type="evidence" value="ECO:0007669"/>
    <property type="project" value="UniProtKB-SubCell"/>
</dbReference>
<organism evidence="9 10">
    <name type="scientific">Leucothrix arctica</name>
    <dbReference type="NCBI Taxonomy" id="1481894"/>
    <lineage>
        <taxon>Bacteria</taxon>
        <taxon>Pseudomonadati</taxon>
        <taxon>Pseudomonadota</taxon>
        <taxon>Gammaproteobacteria</taxon>
        <taxon>Thiotrichales</taxon>
        <taxon>Thiotrichaceae</taxon>
        <taxon>Leucothrix</taxon>
    </lineage>
</organism>
<keyword evidence="10" id="KW-1185">Reference proteome</keyword>
<dbReference type="AlphaFoldDB" id="A0A317CQN1"/>
<comment type="subcellular location">
    <subcellularLocation>
        <location evidence="1">Cell membrane</location>
        <topology evidence="1">Multi-pass membrane protein</topology>
    </subcellularLocation>
</comment>
<evidence type="ECO:0000256" key="3">
    <source>
        <dbReference type="ARBA" id="ARBA00022475"/>
    </source>
</evidence>
<dbReference type="PANTHER" id="PTHR40074:SF2">
    <property type="entry name" value="O-ACETYLTRANSFERASE WECH"/>
    <property type="match status" value="1"/>
</dbReference>
<feature type="transmembrane region" description="Helical" evidence="7">
    <location>
        <begin position="41"/>
        <end position="61"/>
    </location>
</feature>
<feature type="transmembrane region" description="Helical" evidence="7">
    <location>
        <begin position="136"/>
        <end position="157"/>
    </location>
</feature>
<feature type="transmembrane region" description="Helical" evidence="7">
    <location>
        <begin position="219"/>
        <end position="236"/>
    </location>
</feature>
<keyword evidence="4 7" id="KW-0812">Transmembrane</keyword>
<evidence type="ECO:0000256" key="2">
    <source>
        <dbReference type="ARBA" id="ARBA00007400"/>
    </source>
</evidence>
<dbReference type="GO" id="GO:0009246">
    <property type="term" value="P:enterobacterial common antigen biosynthetic process"/>
    <property type="evidence" value="ECO:0007669"/>
    <property type="project" value="TreeGrafter"/>
</dbReference>
<evidence type="ECO:0000256" key="1">
    <source>
        <dbReference type="ARBA" id="ARBA00004651"/>
    </source>
</evidence>
<feature type="domain" description="Acyltransferase 3" evidence="8">
    <location>
        <begin position="12"/>
        <end position="334"/>
    </location>
</feature>
<feature type="transmembrane region" description="Helical" evidence="7">
    <location>
        <begin position="164"/>
        <end position="182"/>
    </location>
</feature>